<dbReference type="AlphaFoldDB" id="A0A848LBR7"/>
<reference evidence="3 4" key="1">
    <citation type="submission" date="2020-04" db="EMBL/GenBank/DDBJ databases">
        <title>Draft genome of Pyxidicoccus fallax type strain.</title>
        <authorList>
            <person name="Whitworth D.E."/>
        </authorList>
    </citation>
    <scope>NUCLEOTIDE SEQUENCE [LARGE SCALE GENOMIC DNA]</scope>
    <source>
        <strain evidence="3 4">DSM 14698</strain>
    </source>
</reference>
<evidence type="ECO:0000256" key="1">
    <source>
        <dbReference type="SAM" id="MobiDB-lite"/>
    </source>
</evidence>
<keyword evidence="2" id="KW-0732">Signal</keyword>
<dbReference type="EMBL" id="JABBJJ010000051">
    <property type="protein sequence ID" value="NMO15926.1"/>
    <property type="molecule type" value="Genomic_DNA"/>
</dbReference>
<dbReference type="RefSeq" id="WP_169345213.1">
    <property type="nucleotide sequence ID" value="NZ_JABBJJ010000051.1"/>
</dbReference>
<name>A0A848LBR7_9BACT</name>
<protein>
    <recommendedName>
        <fullName evidence="5">Cytochrome c domain-containing protein</fullName>
    </recommendedName>
</protein>
<evidence type="ECO:0008006" key="5">
    <source>
        <dbReference type="Google" id="ProtNLM"/>
    </source>
</evidence>
<gene>
    <name evidence="3" type="ORF">HG543_13845</name>
</gene>
<sequence>MRTLRSLLGAAVLASLALSFTACTEQATARINDSAGPGDPNPNPDPDGGTGCEPASKNDEIRLALAPACEGCHRIGNVPIFASLSAFETGLVYNERYVKRGDPANSLLVQMLKGNAPGSYPQMPPGQHYDELVASGRVTLTIEQVEAWIRDLPAPPEQLETPSPEEFRVRRLSAEEMVVSLMDQLGLTLEDFVSTSNADWRNRAYVVNWNKFFVWPGDWSPGISGEYVSDQRTIERFEALGGGNSLQYRKKDAIFGPSAGQTLVQMSQAWCGRAVDKRNNPAVLRYVTLADTSARNPDAVQKNLRYLYLRMLGQPPADAELKALYEQVYLPLESQSTRLAWIGTCAALIRHPLWITY</sequence>
<organism evidence="3 4">
    <name type="scientific">Pyxidicoccus fallax</name>
    <dbReference type="NCBI Taxonomy" id="394095"/>
    <lineage>
        <taxon>Bacteria</taxon>
        <taxon>Pseudomonadati</taxon>
        <taxon>Myxococcota</taxon>
        <taxon>Myxococcia</taxon>
        <taxon>Myxococcales</taxon>
        <taxon>Cystobacterineae</taxon>
        <taxon>Myxococcaceae</taxon>
        <taxon>Pyxidicoccus</taxon>
    </lineage>
</organism>
<keyword evidence="4" id="KW-1185">Reference proteome</keyword>
<evidence type="ECO:0000313" key="4">
    <source>
        <dbReference type="Proteomes" id="UP000518300"/>
    </source>
</evidence>
<dbReference type="Proteomes" id="UP000518300">
    <property type="component" value="Unassembled WGS sequence"/>
</dbReference>
<comment type="caution">
    <text evidence="3">The sequence shown here is derived from an EMBL/GenBank/DDBJ whole genome shotgun (WGS) entry which is preliminary data.</text>
</comment>
<feature type="signal peptide" evidence="2">
    <location>
        <begin position="1"/>
        <end position="24"/>
    </location>
</feature>
<accession>A0A848LBR7</accession>
<proteinExistence type="predicted"/>
<feature type="region of interest" description="Disordered" evidence="1">
    <location>
        <begin position="30"/>
        <end position="56"/>
    </location>
</feature>
<evidence type="ECO:0000313" key="3">
    <source>
        <dbReference type="EMBL" id="NMO15926.1"/>
    </source>
</evidence>
<evidence type="ECO:0000256" key="2">
    <source>
        <dbReference type="SAM" id="SignalP"/>
    </source>
</evidence>
<dbReference type="PROSITE" id="PS51257">
    <property type="entry name" value="PROKAR_LIPOPROTEIN"/>
    <property type="match status" value="1"/>
</dbReference>
<feature type="chain" id="PRO_5032345889" description="Cytochrome c domain-containing protein" evidence="2">
    <location>
        <begin position="25"/>
        <end position="357"/>
    </location>
</feature>